<reference evidence="16 17" key="1">
    <citation type="submission" date="2018-11" db="EMBL/GenBank/DDBJ databases">
        <authorList>
            <consortium name="Pathogen Informatics"/>
        </authorList>
    </citation>
    <scope>NUCLEOTIDE SEQUENCE [LARGE SCALE GENOMIC DNA]</scope>
</reference>
<keyword evidence="7" id="KW-0106">Calcium</keyword>
<keyword evidence="8" id="KW-0851">Voltage-gated channel</keyword>
<dbReference type="EMBL" id="UYRU01052874">
    <property type="protein sequence ID" value="VDN12048.1"/>
    <property type="molecule type" value="Genomic_DNA"/>
</dbReference>
<keyword evidence="6" id="KW-0677">Repeat</keyword>
<evidence type="ECO:0000256" key="5">
    <source>
        <dbReference type="ARBA" id="ARBA00022692"/>
    </source>
</evidence>
<keyword evidence="2" id="KW-0813">Transport</keyword>
<dbReference type="PANTHER" id="PTHR45628:SF7">
    <property type="entry name" value="VOLTAGE-DEPENDENT CALCIUM CHANNEL TYPE A SUBUNIT ALPHA-1"/>
    <property type="match status" value="1"/>
</dbReference>
<organism evidence="16 17">
    <name type="scientific">Dibothriocephalus latus</name>
    <name type="common">Fish tapeworm</name>
    <name type="synonym">Diphyllobothrium latum</name>
    <dbReference type="NCBI Taxonomy" id="60516"/>
    <lineage>
        <taxon>Eukaryota</taxon>
        <taxon>Metazoa</taxon>
        <taxon>Spiralia</taxon>
        <taxon>Lophotrochozoa</taxon>
        <taxon>Platyhelminthes</taxon>
        <taxon>Cestoda</taxon>
        <taxon>Eucestoda</taxon>
        <taxon>Diphyllobothriidea</taxon>
        <taxon>Diphyllobothriidae</taxon>
        <taxon>Dibothriocephalus</taxon>
    </lineage>
</organism>
<dbReference type="GO" id="GO:0008331">
    <property type="term" value="F:high voltage-gated calcium channel activity"/>
    <property type="evidence" value="ECO:0007669"/>
    <property type="project" value="TreeGrafter"/>
</dbReference>
<evidence type="ECO:0000313" key="17">
    <source>
        <dbReference type="Proteomes" id="UP000281553"/>
    </source>
</evidence>
<gene>
    <name evidence="16" type="ORF">DILT_LOCUS7879</name>
</gene>
<protein>
    <recommendedName>
        <fullName evidence="15">EF-hand domain-containing protein</fullName>
    </recommendedName>
</protein>
<keyword evidence="13" id="KW-0407">Ion channel</keyword>
<evidence type="ECO:0000256" key="7">
    <source>
        <dbReference type="ARBA" id="ARBA00022837"/>
    </source>
</evidence>
<evidence type="ECO:0000256" key="9">
    <source>
        <dbReference type="ARBA" id="ARBA00022989"/>
    </source>
</evidence>
<dbReference type="Pfam" id="PF00520">
    <property type="entry name" value="Ion_trans"/>
    <property type="match status" value="1"/>
</dbReference>
<evidence type="ECO:0000313" key="16">
    <source>
        <dbReference type="EMBL" id="VDN12048.1"/>
    </source>
</evidence>
<name>A0A3P7LPY5_DIBLA</name>
<comment type="subcellular location">
    <subcellularLocation>
        <location evidence="1">Membrane</location>
        <topology evidence="1">Multi-pass membrane protein</topology>
    </subcellularLocation>
</comment>
<feature type="transmembrane region" description="Helical" evidence="14">
    <location>
        <begin position="49"/>
        <end position="73"/>
    </location>
</feature>
<evidence type="ECO:0000256" key="8">
    <source>
        <dbReference type="ARBA" id="ARBA00022882"/>
    </source>
</evidence>
<evidence type="ECO:0000256" key="11">
    <source>
        <dbReference type="ARBA" id="ARBA00023136"/>
    </source>
</evidence>
<sequence length="153" mass="17565">MVDMVKIDGRTVKSTRCATGEAWQELMLSSDYPKPCANKPEHTCGSGIAYVYFVSFIFLCSFIMLNLFVAVIMDNFDYLTRDSSILGSHHLDEFIRVWAEYDPGATGRIHHTDMLEMLRKLEPPVGFGMKCPYRFAYRVSVLFYYLAFNSTNL</sequence>
<dbReference type="GO" id="GO:0005509">
    <property type="term" value="F:calcium ion binding"/>
    <property type="evidence" value="ECO:0007669"/>
    <property type="project" value="InterPro"/>
</dbReference>
<keyword evidence="12" id="KW-0325">Glycoprotein</keyword>
<dbReference type="GO" id="GO:0007268">
    <property type="term" value="P:chemical synaptic transmission"/>
    <property type="evidence" value="ECO:0007669"/>
    <property type="project" value="TreeGrafter"/>
</dbReference>
<evidence type="ECO:0000256" key="13">
    <source>
        <dbReference type="ARBA" id="ARBA00023303"/>
    </source>
</evidence>
<keyword evidence="3" id="KW-0109">Calcium transport</keyword>
<evidence type="ECO:0000259" key="15">
    <source>
        <dbReference type="PROSITE" id="PS50222"/>
    </source>
</evidence>
<keyword evidence="5 14" id="KW-0812">Transmembrane</keyword>
<dbReference type="Proteomes" id="UP000281553">
    <property type="component" value="Unassembled WGS sequence"/>
</dbReference>
<dbReference type="AlphaFoldDB" id="A0A3P7LPY5"/>
<evidence type="ECO:0000256" key="4">
    <source>
        <dbReference type="ARBA" id="ARBA00022673"/>
    </source>
</evidence>
<dbReference type="InterPro" id="IPR050599">
    <property type="entry name" value="VDCC_alpha-1_subunit"/>
</dbReference>
<dbReference type="PANTHER" id="PTHR45628">
    <property type="entry name" value="VOLTAGE-DEPENDENT CALCIUM CHANNEL TYPE A SUBUNIT ALPHA-1"/>
    <property type="match status" value="1"/>
</dbReference>
<evidence type="ECO:0000256" key="12">
    <source>
        <dbReference type="ARBA" id="ARBA00023180"/>
    </source>
</evidence>
<dbReference type="GO" id="GO:0045202">
    <property type="term" value="C:synapse"/>
    <property type="evidence" value="ECO:0007669"/>
    <property type="project" value="GOC"/>
</dbReference>
<evidence type="ECO:0000256" key="6">
    <source>
        <dbReference type="ARBA" id="ARBA00022737"/>
    </source>
</evidence>
<proteinExistence type="predicted"/>
<evidence type="ECO:0000256" key="14">
    <source>
        <dbReference type="SAM" id="Phobius"/>
    </source>
</evidence>
<dbReference type="Gene3D" id="1.10.287.70">
    <property type="match status" value="1"/>
</dbReference>
<evidence type="ECO:0000256" key="10">
    <source>
        <dbReference type="ARBA" id="ARBA00023065"/>
    </source>
</evidence>
<dbReference type="Pfam" id="PF16905">
    <property type="entry name" value="GPHH"/>
    <property type="match status" value="1"/>
</dbReference>
<dbReference type="OrthoDB" id="431720at2759"/>
<dbReference type="GO" id="GO:0005891">
    <property type="term" value="C:voltage-gated calcium channel complex"/>
    <property type="evidence" value="ECO:0007669"/>
    <property type="project" value="TreeGrafter"/>
</dbReference>
<dbReference type="InterPro" id="IPR031649">
    <property type="entry name" value="GPHH_dom"/>
</dbReference>
<keyword evidence="11 14" id="KW-0472">Membrane</keyword>
<keyword evidence="17" id="KW-1185">Reference proteome</keyword>
<feature type="domain" description="EF-hand" evidence="15">
    <location>
        <begin position="89"/>
        <end position="124"/>
    </location>
</feature>
<keyword evidence="9 14" id="KW-1133">Transmembrane helix</keyword>
<dbReference type="Gene3D" id="1.10.238.10">
    <property type="entry name" value="EF-hand"/>
    <property type="match status" value="1"/>
</dbReference>
<keyword evidence="10" id="KW-0406">Ion transport</keyword>
<dbReference type="InterPro" id="IPR005821">
    <property type="entry name" value="Ion_trans_dom"/>
</dbReference>
<accession>A0A3P7LPY5</accession>
<evidence type="ECO:0000256" key="1">
    <source>
        <dbReference type="ARBA" id="ARBA00004141"/>
    </source>
</evidence>
<dbReference type="InterPro" id="IPR002048">
    <property type="entry name" value="EF_hand_dom"/>
</dbReference>
<evidence type="ECO:0000256" key="2">
    <source>
        <dbReference type="ARBA" id="ARBA00022448"/>
    </source>
</evidence>
<dbReference type="PROSITE" id="PS50222">
    <property type="entry name" value="EF_HAND_2"/>
    <property type="match status" value="1"/>
</dbReference>
<evidence type="ECO:0000256" key="3">
    <source>
        <dbReference type="ARBA" id="ARBA00022568"/>
    </source>
</evidence>
<keyword evidence="4" id="KW-0107">Calcium channel</keyword>
<dbReference type="GO" id="GO:0098703">
    <property type="term" value="P:calcium ion import across plasma membrane"/>
    <property type="evidence" value="ECO:0007669"/>
    <property type="project" value="TreeGrafter"/>
</dbReference>